<dbReference type="STRING" id="1915.SLINC_4242"/>
<sequence length="53" mass="5929">MGWIENKNIKAYTDDGRGNRADVGVVTPSHGAKYLRTHADGVWTNNLLELPEF</sequence>
<dbReference type="Pfam" id="PF13031">
    <property type="entry name" value="DUF3892"/>
    <property type="match status" value="1"/>
</dbReference>
<dbReference type="EMBL" id="CP016438">
    <property type="protein sequence ID" value="ANS66466.1"/>
    <property type="molecule type" value="Genomic_DNA"/>
</dbReference>
<evidence type="ECO:0008006" key="3">
    <source>
        <dbReference type="Google" id="ProtNLM"/>
    </source>
</evidence>
<name>A0A1B1MCV9_STRLN</name>
<gene>
    <name evidence="1" type="ORF">SLINC_4242</name>
</gene>
<dbReference type="AlphaFoldDB" id="A0A1B1MCV9"/>
<evidence type="ECO:0000313" key="1">
    <source>
        <dbReference type="EMBL" id="ANS66466.1"/>
    </source>
</evidence>
<accession>A0A1B1MCV9</accession>
<dbReference type="Proteomes" id="UP000092598">
    <property type="component" value="Chromosome"/>
</dbReference>
<organism evidence="1 2">
    <name type="scientific">Streptomyces lincolnensis</name>
    <dbReference type="NCBI Taxonomy" id="1915"/>
    <lineage>
        <taxon>Bacteria</taxon>
        <taxon>Bacillati</taxon>
        <taxon>Actinomycetota</taxon>
        <taxon>Actinomycetes</taxon>
        <taxon>Kitasatosporales</taxon>
        <taxon>Streptomycetaceae</taxon>
        <taxon>Streptomyces</taxon>
    </lineage>
</organism>
<keyword evidence="2" id="KW-1185">Reference proteome</keyword>
<evidence type="ECO:0000313" key="2">
    <source>
        <dbReference type="Proteomes" id="UP000092598"/>
    </source>
</evidence>
<reference evidence="1 2" key="1">
    <citation type="submission" date="2016-07" db="EMBL/GenBank/DDBJ databases">
        <title>Enhancement of antibiotic productionsby engineered nitrateutilization in actinobacteria.</title>
        <authorList>
            <person name="Meng S.C."/>
        </authorList>
    </citation>
    <scope>NUCLEOTIDE SEQUENCE [LARGE SCALE GENOMIC DNA]</scope>
    <source>
        <strain evidence="1 2">NRRL 2936</strain>
    </source>
</reference>
<proteinExistence type="predicted"/>
<dbReference type="KEGG" id="sls:SLINC_4242"/>
<dbReference type="PATRIC" id="fig|1915.4.peg.4686"/>
<protein>
    <recommendedName>
        <fullName evidence="3">DUF3892 domain-containing protein</fullName>
    </recommendedName>
</protein>
<dbReference type="InterPro" id="IPR024997">
    <property type="entry name" value="DUF3892"/>
</dbReference>